<gene>
    <name evidence="3" type="ORF">H9638_06120</name>
</gene>
<keyword evidence="2" id="KW-0812">Transmembrane</keyword>
<evidence type="ECO:0000313" key="3">
    <source>
        <dbReference type="EMBL" id="MBD8043387.1"/>
    </source>
</evidence>
<feature type="compositionally biased region" description="Pro residues" evidence="1">
    <location>
        <begin position="34"/>
        <end position="44"/>
    </location>
</feature>
<evidence type="ECO:0000313" key="4">
    <source>
        <dbReference type="Proteomes" id="UP000652763"/>
    </source>
</evidence>
<feature type="compositionally biased region" description="Pro residues" evidence="1">
    <location>
        <begin position="201"/>
        <end position="213"/>
    </location>
</feature>
<reference evidence="3 4" key="1">
    <citation type="submission" date="2020-08" db="EMBL/GenBank/DDBJ databases">
        <title>A Genomic Blueprint of the Chicken Gut Microbiome.</title>
        <authorList>
            <person name="Gilroy R."/>
            <person name="Ravi A."/>
            <person name="Getino M."/>
            <person name="Pursley I."/>
            <person name="Horton D.L."/>
            <person name="Alikhan N.-F."/>
            <person name="Baker D."/>
            <person name="Gharbi K."/>
            <person name="Hall N."/>
            <person name="Watson M."/>
            <person name="Adriaenssens E.M."/>
            <person name="Foster-Nyarko E."/>
            <person name="Jarju S."/>
            <person name="Secka A."/>
            <person name="Antonio M."/>
            <person name="Oren A."/>
            <person name="Chaudhuri R."/>
            <person name="La Ragione R.M."/>
            <person name="Hildebrand F."/>
            <person name="Pallen M.J."/>
        </authorList>
    </citation>
    <scope>NUCLEOTIDE SEQUENCE [LARGE SCALE GENOMIC DNA]</scope>
    <source>
        <strain evidence="3 4">Sa2BUA2</strain>
    </source>
</reference>
<comment type="caution">
    <text evidence="3">The sequence shown here is derived from an EMBL/GenBank/DDBJ whole genome shotgun (WGS) entry which is preliminary data.</text>
</comment>
<feature type="compositionally biased region" description="Gly residues" evidence="1">
    <location>
        <begin position="1"/>
        <end position="12"/>
    </location>
</feature>
<feature type="compositionally biased region" description="Low complexity" evidence="1">
    <location>
        <begin position="45"/>
        <end position="73"/>
    </location>
</feature>
<dbReference type="RefSeq" id="WP_191746289.1">
    <property type="nucleotide sequence ID" value="NZ_JACSQC010000002.1"/>
</dbReference>
<feature type="transmembrane region" description="Helical" evidence="2">
    <location>
        <begin position="356"/>
        <end position="373"/>
    </location>
</feature>
<dbReference type="EMBL" id="JACSQC010000002">
    <property type="protein sequence ID" value="MBD8043387.1"/>
    <property type="molecule type" value="Genomic_DNA"/>
</dbReference>
<evidence type="ECO:0000256" key="1">
    <source>
        <dbReference type="SAM" id="MobiDB-lite"/>
    </source>
</evidence>
<evidence type="ECO:0000256" key="2">
    <source>
        <dbReference type="SAM" id="Phobius"/>
    </source>
</evidence>
<feature type="compositionally biased region" description="Low complexity" evidence="1">
    <location>
        <begin position="134"/>
        <end position="165"/>
    </location>
</feature>
<organism evidence="3 4">
    <name type="scientific">Arthrobacter pullicola</name>
    <dbReference type="NCBI Taxonomy" id="2762224"/>
    <lineage>
        <taxon>Bacteria</taxon>
        <taxon>Bacillati</taxon>
        <taxon>Actinomycetota</taxon>
        <taxon>Actinomycetes</taxon>
        <taxon>Micrococcales</taxon>
        <taxon>Micrococcaceae</taxon>
        <taxon>Arthrobacter</taxon>
    </lineage>
</organism>
<sequence length="601" mass="60324">MDKEQGGPGLGDDQGQTGALEPGEARESGGAAPAPAPAEPPAMPAPESASAEPAPAEDAPAVERNGNAAVSAGAVGGPGMDDGSRLAPPSGFAAPGGSFAPPGYGRAGYGTAPGSSEPAAPTGQQPHPYGGSGSNSNSYGNGYGNSASSHASDAAGAQNPAAAGGPYIVDGYPAATRPLTSYDRPSGNPYAGIPSAGKPPAGGPALPPYPPAGQPAGAPESVDPNAAAAGSIDQGSVDQGGVGTGTGTDDPAAGAPEYVRPHYGMPEQGPYQYAAQGQSQQQYGAPGQAPNQYAAPGQGTPGGYGSGPGYPGAGYPGAGYPGAQPARTPGKALGIAALCLAGVGLLVSWIPFINVLTFLLGIVAIGLGIPAMIKGFRARNVARMLSIIAVGVAVVSMIIAGTVSAMVVDSLRQLGIGEYPAAEAESEPSRPLPNASGTPGAQASPDEYTYENSDAFIEKMLSAPANSAGEEVKVGDYTVTLVSVDRNASAEVQERDRTAGAPDYNYVMFEFDAVYNGDGEGRLWLDLAPEFIGADNRSYSVLDCSMDLGVSGFSQPNLAKGEARSHEVCFDLPEEALGEDSRMSLRMILAEDNDPVYWRLP</sequence>
<dbReference type="Proteomes" id="UP000652763">
    <property type="component" value="Unassembled WGS sequence"/>
</dbReference>
<feature type="compositionally biased region" description="Low complexity" evidence="1">
    <location>
        <begin position="247"/>
        <end position="256"/>
    </location>
</feature>
<keyword evidence="4" id="KW-1185">Reference proteome</keyword>
<keyword evidence="2" id="KW-0472">Membrane</keyword>
<feature type="region of interest" description="Disordered" evidence="1">
    <location>
        <begin position="422"/>
        <end position="446"/>
    </location>
</feature>
<feature type="compositionally biased region" description="Low complexity" evidence="1">
    <location>
        <begin position="268"/>
        <end position="298"/>
    </location>
</feature>
<feature type="transmembrane region" description="Helical" evidence="2">
    <location>
        <begin position="385"/>
        <end position="408"/>
    </location>
</feature>
<protein>
    <recommendedName>
        <fullName evidence="5">DUF4352 domain-containing protein</fullName>
    </recommendedName>
</protein>
<accession>A0ABR8YGQ7</accession>
<evidence type="ECO:0008006" key="5">
    <source>
        <dbReference type="Google" id="ProtNLM"/>
    </source>
</evidence>
<feature type="compositionally biased region" description="Gly residues" evidence="1">
    <location>
        <begin position="299"/>
        <end position="308"/>
    </location>
</feature>
<proteinExistence type="predicted"/>
<feature type="compositionally biased region" description="Low complexity" evidence="1">
    <location>
        <begin position="13"/>
        <end position="33"/>
    </location>
</feature>
<feature type="region of interest" description="Disordered" evidence="1">
    <location>
        <begin position="1"/>
        <end position="308"/>
    </location>
</feature>
<keyword evidence="2" id="KW-1133">Transmembrane helix</keyword>
<name>A0ABR8YGQ7_9MICC</name>